<dbReference type="RefSeq" id="WP_200463930.1">
    <property type="nucleotide sequence ID" value="NZ_JAENRR010000008.1"/>
</dbReference>
<feature type="compositionally biased region" description="Basic and acidic residues" evidence="1">
    <location>
        <begin position="91"/>
        <end position="114"/>
    </location>
</feature>
<accession>A0ABS1HGA1</accession>
<dbReference type="EMBL" id="JAENRR010000008">
    <property type="protein sequence ID" value="MBK3516699.1"/>
    <property type="molecule type" value="Genomic_DNA"/>
</dbReference>
<reference evidence="2 3" key="1">
    <citation type="submission" date="2021-01" db="EMBL/GenBank/DDBJ databases">
        <title>Carboxyliciviraga sp.nov., isolated from coastal sediments.</title>
        <authorList>
            <person name="Lu D."/>
            <person name="Zhang T."/>
        </authorList>
    </citation>
    <scope>NUCLEOTIDE SEQUENCE [LARGE SCALE GENOMIC DNA]</scope>
    <source>
        <strain evidence="2 3">N1Y132</strain>
    </source>
</reference>
<feature type="compositionally biased region" description="Basic and acidic residues" evidence="1">
    <location>
        <begin position="1"/>
        <end position="11"/>
    </location>
</feature>
<keyword evidence="3" id="KW-1185">Reference proteome</keyword>
<gene>
    <name evidence="2" type="ORF">JIV24_05040</name>
</gene>
<evidence type="ECO:0000313" key="2">
    <source>
        <dbReference type="EMBL" id="MBK3516699.1"/>
    </source>
</evidence>
<evidence type="ECO:0000313" key="3">
    <source>
        <dbReference type="Proteomes" id="UP000605676"/>
    </source>
</evidence>
<proteinExistence type="predicted"/>
<organism evidence="2 3">
    <name type="scientific">Carboxylicivirga marina</name>
    <dbReference type="NCBI Taxonomy" id="2800988"/>
    <lineage>
        <taxon>Bacteria</taxon>
        <taxon>Pseudomonadati</taxon>
        <taxon>Bacteroidota</taxon>
        <taxon>Bacteroidia</taxon>
        <taxon>Marinilabiliales</taxon>
        <taxon>Marinilabiliaceae</taxon>
        <taxon>Carboxylicivirga</taxon>
    </lineage>
</organism>
<comment type="caution">
    <text evidence="2">The sequence shown here is derived from an EMBL/GenBank/DDBJ whole genome shotgun (WGS) entry which is preliminary data.</text>
</comment>
<evidence type="ECO:0000256" key="1">
    <source>
        <dbReference type="SAM" id="MobiDB-lite"/>
    </source>
</evidence>
<protein>
    <submittedName>
        <fullName evidence="2">Uncharacterized protein</fullName>
    </submittedName>
</protein>
<dbReference type="Proteomes" id="UP000605676">
    <property type="component" value="Unassembled WGS sequence"/>
</dbReference>
<name>A0ABS1HGA1_9BACT</name>
<sequence>MAEQEEKKATEQVEQNTDQVTEETTQETTTDTTVEETKEQTEEAPEQPGADKPAEQEKPKKKSSKTIGYAAAYIGKGGQPQVLAGSSKRKKDAERKLRENGVSKESMRVTPIKE</sequence>
<feature type="region of interest" description="Disordered" evidence="1">
    <location>
        <begin position="1"/>
        <end position="114"/>
    </location>
</feature>